<dbReference type="AlphaFoldDB" id="A0A8S1SKX9"/>
<proteinExistence type="predicted"/>
<dbReference type="EMBL" id="CAJJDO010000009">
    <property type="protein sequence ID" value="CAD8140558.1"/>
    <property type="molecule type" value="Genomic_DNA"/>
</dbReference>
<sequence>MENLAVAQTYFPPQTTFVSIYDQQISSPFQKSLLVQDSKTKEDFILLGTVKSQNLLKFLGIILHNFHQILQQTHLNIMNKCNISHILNNTVDNLHYSILHKLNTIQNYQIQIQIYNLYVKFPLIEKVKLPYSIQRLAYNNKAFAVQQPLNTVLDAE</sequence>
<evidence type="ECO:0000313" key="2">
    <source>
        <dbReference type="Proteomes" id="UP000689195"/>
    </source>
</evidence>
<dbReference type="Proteomes" id="UP000689195">
    <property type="component" value="Unassembled WGS sequence"/>
</dbReference>
<reference evidence="1" key="1">
    <citation type="submission" date="2021-01" db="EMBL/GenBank/DDBJ databases">
        <authorList>
            <consortium name="Genoscope - CEA"/>
            <person name="William W."/>
        </authorList>
    </citation>
    <scope>NUCLEOTIDE SEQUENCE</scope>
</reference>
<comment type="caution">
    <text evidence="1">The sequence shown here is derived from an EMBL/GenBank/DDBJ whole genome shotgun (WGS) entry which is preliminary data.</text>
</comment>
<organism evidence="1 2">
    <name type="scientific">Paramecium pentaurelia</name>
    <dbReference type="NCBI Taxonomy" id="43138"/>
    <lineage>
        <taxon>Eukaryota</taxon>
        <taxon>Sar</taxon>
        <taxon>Alveolata</taxon>
        <taxon>Ciliophora</taxon>
        <taxon>Intramacronucleata</taxon>
        <taxon>Oligohymenophorea</taxon>
        <taxon>Peniculida</taxon>
        <taxon>Parameciidae</taxon>
        <taxon>Paramecium</taxon>
    </lineage>
</organism>
<keyword evidence="2" id="KW-1185">Reference proteome</keyword>
<protein>
    <submittedName>
        <fullName evidence="1">Uncharacterized protein</fullName>
    </submittedName>
</protein>
<evidence type="ECO:0000313" key="1">
    <source>
        <dbReference type="EMBL" id="CAD8140558.1"/>
    </source>
</evidence>
<accession>A0A8S1SKX9</accession>
<name>A0A8S1SKX9_9CILI</name>
<gene>
    <name evidence="1" type="ORF">PPENT_87.1.T0090135</name>
</gene>